<comment type="caution">
    <text evidence="1">The sequence shown here is derived from an EMBL/GenBank/DDBJ whole genome shotgun (WGS) entry which is preliminary data.</text>
</comment>
<name>A0ABQ7FZR8_DUNSA</name>
<proteinExistence type="predicted"/>
<dbReference type="Proteomes" id="UP000815325">
    <property type="component" value="Unassembled WGS sequence"/>
</dbReference>
<keyword evidence="2" id="KW-1185">Reference proteome</keyword>
<evidence type="ECO:0000313" key="2">
    <source>
        <dbReference type="Proteomes" id="UP000815325"/>
    </source>
</evidence>
<gene>
    <name evidence="1" type="ORF">DUNSADRAFT_18622</name>
</gene>
<organism evidence="1 2">
    <name type="scientific">Dunaliella salina</name>
    <name type="common">Green alga</name>
    <name type="synonym">Protococcus salinus</name>
    <dbReference type="NCBI Taxonomy" id="3046"/>
    <lineage>
        <taxon>Eukaryota</taxon>
        <taxon>Viridiplantae</taxon>
        <taxon>Chlorophyta</taxon>
        <taxon>core chlorophytes</taxon>
        <taxon>Chlorophyceae</taxon>
        <taxon>CS clade</taxon>
        <taxon>Chlamydomonadales</taxon>
        <taxon>Dunaliellaceae</taxon>
        <taxon>Dunaliella</taxon>
    </lineage>
</organism>
<accession>A0ABQ7FZR8</accession>
<protein>
    <recommendedName>
        <fullName evidence="3">Encoded protein</fullName>
    </recommendedName>
</protein>
<reference evidence="1" key="1">
    <citation type="submission" date="2017-08" db="EMBL/GenBank/DDBJ databases">
        <authorList>
            <person name="Polle J.E."/>
            <person name="Barry K."/>
            <person name="Cushman J."/>
            <person name="Schmutz J."/>
            <person name="Tran D."/>
            <person name="Hathwaick L.T."/>
            <person name="Yim W.C."/>
            <person name="Jenkins J."/>
            <person name="Mckie-Krisberg Z.M."/>
            <person name="Prochnik S."/>
            <person name="Lindquist E."/>
            <person name="Dockter R.B."/>
            <person name="Adam C."/>
            <person name="Molina H."/>
            <person name="Bunkerborg J."/>
            <person name="Jin E."/>
            <person name="Buchheim M."/>
            <person name="Magnuson J."/>
        </authorList>
    </citation>
    <scope>NUCLEOTIDE SEQUENCE</scope>
    <source>
        <strain evidence="1">CCAP 19/18</strain>
    </source>
</reference>
<sequence>MWYFQVPYFNNAWVFHIVSGKDQDQVCVLLCEGNAHPRVYPNSRTRQRPGHRFEVNPLVAARRAYIPGCVLPCTSGTKTAGAHLRSSTFAFWKTAYAVSPVEPKY</sequence>
<dbReference type="EMBL" id="MU070413">
    <property type="protein sequence ID" value="KAF5827846.1"/>
    <property type="molecule type" value="Genomic_DNA"/>
</dbReference>
<evidence type="ECO:0000313" key="1">
    <source>
        <dbReference type="EMBL" id="KAF5827846.1"/>
    </source>
</evidence>
<evidence type="ECO:0008006" key="3">
    <source>
        <dbReference type="Google" id="ProtNLM"/>
    </source>
</evidence>